<dbReference type="PANTHER" id="PTHR41913">
    <property type="entry name" value="DUF1684 DOMAIN-CONTAINING PROTEIN"/>
    <property type="match status" value="1"/>
</dbReference>
<dbReference type="EMBL" id="CP106735">
    <property type="protein sequence ID" value="UXX79667.1"/>
    <property type="molecule type" value="Genomic_DNA"/>
</dbReference>
<gene>
    <name evidence="2" type="ORF">N7E81_00895</name>
</gene>
<evidence type="ECO:0000313" key="2">
    <source>
        <dbReference type="EMBL" id="UXX79667.1"/>
    </source>
</evidence>
<keyword evidence="1" id="KW-0732">Signal</keyword>
<dbReference type="RefSeq" id="WP_263051398.1">
    <property type="nucleotide sequence ID" value="NZ_CP106735.1"/>
</dbReference>
<dbReference type="InterPro" id="IPR012467">
    <property type="entry name" value="DUF1684"/>
</dbReference>
<evidence type="ECO:0000256" key="1">
    <source>
        <dbReference type="SAM" id="SignalP"/>
    </source>
</evidence>
<organism evidence="2 3">
    <name type="scientific">Reichenbachiella carrageenanivorans</name>
    <dbReference type="NCBI Taxonomy" id="2979869"/>
    <lineage>
        <taxon>Bacteria</taxon>
        <taxon>Pseudomonadati</taxon>
        <taxon>Bacteroidota</taxon>
        <taxon>Cytophagia</taxon>
        <taxon>Cytophagales</taxon>
        <taxon>Reichenbachiellaceae</taxon>
        <taxon>Reichenbachiella</taxon>
    </lineage>
</organism>
<dbReference type="Proteomes" id="UP001062165">
    <property type="component" value="Chromosome"/>
</dbReference>
<evidence type="ECO:0000313" key="3">
    <source>
        <dbReference type="Proteomes" id="UP001062165"/>
    </source>
</evidence>
<feature type="signal peptide" evidence="1">
    <location>
        <begin position="1"/>
        <end position="17"/>
    </location>
</feature>
<dbReference type="Pfam" id="PF07920">
    <property type="entry name" value="DUF1684"/>
    <property type="match status" value="1"/>
</dbReference>
<protein>
    <submittedName>
        <fullName evidence="2">DUF1684 domain-containing protein</fullName>
    </submittedName>
</protein>
<accession>A0ABY6D0G7</accession>
<sequence length="196" mass="22108">MILKNVLVLLVVSLCWACESKQPTMTYDEFITKDREETTQFMNESPDSPFASADSTIRLNYYPINEKLKVLASVEIISNGSELTLGTSAGELRVYIQYAYLKFVIEDQPQQLLVLKGDEKEDGLFLAFTDLTSDETTYGGGRYLNLNFSDKAKKVTLDFNLAYNPYCEYSATYSCPLPPVENQLPIAIEAGEKLYN</sequence>
<feature type="chain" id="PRO_5046093758" evidence="1">
    <location>
        <begin position="18"/>
        <end position="196"/>
    </location>
</feature>
<reference evidence="2" key="1">
    <citation type="submission" date="2022-10" db="EMBL/GenBank/DDBJ databases">
        <title>Comparative genomics and taxonomic characterization of three novel marine species of genus Reichenbachiella exhibiting antioxidant and polysaccharide degradation activities.</title>
        <authorList>
            <person name="Muhammad N."/>
            <person name="Lee Y.-J."/>
            <person name="Ko J."/>
            <person name="Kim S.-G."/>
        </authorList>
    </citation>
    <scope>NUCLEOTIDE SEQUENCE</scope>
    <source>
        <strain evidence="2">Wsw4-B4</strain>
    </source>
</reference>
<keyword evidence="3" id="KW-1185">Reference proteome</keyword>
<proteinExistence type="predicted"/>
<name>A0ABY6D0G7_9BACT</name>
<dbReference type="PANTHER" id="PTHR41913:SF1">
    <property type="entry name" value="DUF1684 DOMAIN-CONTAINING PROTEIN"/>
    <property type="match status" value="1"/>
</dbReference>